<evidence type="ECO:0000256" key="1">
    <source>
        <dbReference type="SAM" id="MobiDB-lite"/>
    </source>
</evidence>
<keyword evidence="3" id="KW-1185">Reference proteome</keyword>
<comment type="caution">
    <text evidence="2">The sequence shown here is derived from an EMBL/GenBank/DDBJ whole genome shotgun (WGS) entry which is preliminary data.</text>
</comment>
<sequence>PREARGLVGLRGLRLRAADRHHALRGQARGRVPPGVPRRGPVPEPHAGRREGPHRQADDEGAVEAPGEQREARRGLGGEGASLVPDDSGLGPRDPEALPAPTGALVEMPGLRLPILRGFDGGM</sequence>
<feature type="non-terminal residue" evidence="2">
    <location>
        <position position="1"/>
    </location>
</feature>
<feature type="compositionally biased region" description="Basic and acidic residues" evidence="1">
    <location>
        <begin position="46"/>
        <end position="58"/>
    </location>
</feature>
<reference evidence="2" key="1">
    <citation type="submission" date="2023-10" db="EMBL/GenBank/DDBJ databases">
        <authorList>
            <person name="Chen Y."/>
            <person name="Shah S."/>
            <person name="Dougan E. K."/>
            <person name="Thang M."/>
            <person name="Chan C."/>
        </authorList>
    </citation>
    <scope>NUCLEOTIDE SEQUENCE [LARGE SCALE GENOMIC DNA]</scope>
</reference>
<evidence type="ECO:0000313" key="3">
    <source>
        <dbReference type="Proteomes" id="UP001189429"/>
    </source>
</evidence>
<feature type="compositionally biased region" description="Basic and acidic residues" evidence="1">
    <location>
        <begin position="67"/>
        <end position="76"/>
    </location>
</feature>
<feature type="non-terminal residue" evidence="2">
    <location>
        <position position="123"/>
    </location>
</feature>
<evidence type="ECO:0000313" key="2">
    <source>
        <dbReference type="EMBL" id="CAK0824096.1"/>
    </source>
</evidence>
<feature type="compositionally biased region" description="Pro residues" evidence="1">
    <location>
        <begin position="34"/>
        <end position="44"/>
    </location>
</feature>
<accession>A0ABN9RXJ0</accession>
<name>A0ABN9RXJ0_9DINO</name>
<dbReference type="EMBL" id="CAUYUJ010008487">
    <property type="protein sequence ID" value="CAK0824096.1"/>
    <property type="molecule type" value="Genomic_DNA"/>
</dbReference>
<dbReference type="Proteomes" id="UP001189429">
    <property type="component" value="Unassembled WGS sequence"/>
</dbReference>
<protein>
    <submittedName>
        <fullName evidence="2">Uncharacterized protein</fullName>
    </submittedName>
</protein>
<feature type="region of interest" description="Disordered" evidence="1">
    <location>
        <begin position="19"/>
        <end position="103"/>
    </location>
</feature>
<gene>
    <name evidence="2" type="ORF">PCOR1329_LOCUS24592</name>
</gene>
<organism evidence="2 3">
    <name type="scientific">Prorocentrum cordatum</name>
    <dbReference type="NCBI Taxonomy" id="2364126"/>
    <lineage>
        <taxon>Eukaryota</taxon>
        <taxon>Sar</taxon>
        <taxon>Alveolata</taxon>
        <taxon>Dinophyceae</taxon>
        <taxon>Prorocentrales</taxon>
        <taxon>Prorocentraceae</taxon>
        <taxon>Prorocentrum</taxon>
    </lineage>
</organism>
<proteinExistence type="predicted"/>